<keyword evidence="2" id="KW-1185">Reference proteome</keyword>
<sequence>MIPIPLEAGICGICLDWLPEELNYVYYSRYGDLEKPGCCPQLRCCAQNVHSACLIKELVRKCPDWGKGHGCVSMGCPFCSEKLDESLACEAVCTDLMYKISLMSGGLLEAFKVGEMERTPWTEVKQDMDIAQEVSGNEERAASAIEAYWQPSSVGQGHVAEDVGDDSQLEAGMFDIDFQPDWEYYGSIR</sequence>
<evidence type="ECO:0000313" key="1">
    <source>
        <dbReference type="EMBL" id="KAK5075750.1"/>
    </source>
</evidence>
<reference evidence="1 2" key="1">
    <citation type="submission" date="2023-08" db="EMBL/GenBank/DDBJ databases">
        <title>Black Yeasts Isolated from many extreme environments.</title>
        <authorList>
            <person name="Coleine C."/>
            <person name="Stajich J.E."/>
            <person name="Selbmann L."/>
        </authorList>
    </citation>
    <scope>NUCLEOTIDE SEQUENCE [LARGE SCALE GENOMIC DNA]</scope>
    <source>
        <strain evidence="1 2">CCFEE 5885</strain>
    </source>
</reference>
<name>A0ABR0JVJ6_9EURO</name>
<proteinExistence type="predicted"/>
<organism evidence="1 2">
    <name type="scientific">Lithohypha guttulata</name>
    <dbReference type="NCBI Taxonomy" id="1690604"/>
    <lineage>
        <taxon>Eukaryota</taxon>
        <taxon>Fungi</taxon>
        <taxon>Dikarya</taxon>
        <taxon>Ascomycota</taxon>
        <taxon>Pezizomycotina</taxon>
        <taxon>Eurotiomycetes</taxon>
        <taxon>Chaetothyriomycetidae</taxon>
        <taxon>Chaetothyriales</taxon>
        <taxon>Trichomeriaceae</taxon>
        <taxon>Lithohypha</taxon>
    </lineage>
</organism>
<accession>A0ABR0JVJ6</accession>
<dbReference type="Proteomes" id="UP001345013">
    <property type="component" value="Unassembled WGS sequence"/>
</dbReference>
<gene>
    <name evidence="1" type="ORF">LTR24_009913</name>
</gene>
<evidence type="ECO:0000313" key="2">
    <source>
        <dbReference type="Proteomes" id="UP001345013"/>
    </source>
</evidence>
<dbReference type="EMBL" id="JAVRRG010000250">
    <property type="protein sequence ID" value="KAK5075750.1"/>
    <property type="molecule type" value="Genomic_DNA"/>
</dbReference>
<protein>
    <submittedName>
        <fullName evidence="1">Uncharacterized protein</fullName>
    </submittedName>
</protein>
<comment type="caution">
    <text evidence="1">The sequence shown here is derived from an EMBL/GenBank/DDBJ whole genome shotgun (WGS) entry which is preliminary data.</text>
</comment>